<feature type="transmembrane region" description="Helical" evidence="8">
    <location>
        <begin position="118"/>
        <end position="135"/>
    </location>
</feature>
<evidence type="ECO:0000256" key="1">
    <source>
        <dbReference type="ARBA" id="ARBA00004141"/>
    </source>
</evidence>
<feature type="transmembrane region" description="Helical" evidence="8">
    <location>
        <begin position="271"/>
        <end position="291"/>
    </location>
</feature>
<dbReference type="PANTHER" id="PTHR34975">
    <property type="entry name" value="SPORE GERMINATION PROTEIN A2"/>
    <property type="match status" value="1"/>
</dbReference>
<dbReference type="RefSeq" id="WP_202748401.1">
    <property type="nucleotide sequence ID" value="NZ_JAESWC010000002.1"/>
</dbReference>
<accession>A0ABS1TAM9</accession>
<name>A0ABS1TAM9_9CLOT</name>
<feature type="transmembrane region" description="Helical" evidence="8">
    <location>
        <begin position="216"/>
        <end position="239"/>
    </location>
</feature>
<feature type="transmembrane region" description="Helical" evidence="8">
    <location>
        <begin position="6"/>
        <end position="28"/>
    </location>
</feature>
<comment type="similarity">
    <text evidence="2">Belongs to the amino acid-polyamine-organocation (APC) superfamily. Spore germination protein (SGP) (TC 2.A.3.9) family.</text>
</comment>
<keyword evidence="7 8" id="KW-0472">Membrane</keyword>
<feature type="transmembrane region" description="Helical" evidence="8">
    <location>
        <begin position="81"/>
        <end position="106"/>
    </location>
</feature>
<evidence type="ECO:0000313" key="10">
    <source>
        <dbReference type="Proteomes" id="UP000632377"/>
    </source>
</evidence>
<evidence type="ECO:0000256" key="7">
    <source>
        <dbReference type="ARBA" id="ARBA00023136"/>
    </source>
</evidence>
<evidence type="ECO:0000256" key="3">
    <source>
        <dbReference type="ARBA" id="ARBA00022448"/>
    </source>
</evidence>
<sequence length="367" mass="41578">MKERGFISKYGLFATIIVTVVGVGVFSLPNTMANEVGTDGWFVVIFAGVICFLLLGLIHRVVVQNDYNTFYSMLEGNLGNILGKIFGIIICGYFIISVALGMRVFAEVIKMYLLEQTPTEFILLVMIFTGLYLVRGDLSSLIKFNEISLFAMFIPIVIILMFATRGGYLTNVLPLLQSKPEQYIKALATATYAFGGFEIVYLVLPYMKDKNGIKTTFFKSIAVITIFYVLVIVLCLMFFSKEHTKTLLWPTITLIRAIVIPGAFIERWEGIVMSLWVLFYFTTFVNMYYFSGDIIKEVFRLRDIKLSSCILAPFIYIIALYPQNIAEVYDTSGKVIPILSVFSFVILPLTLLFASKLKERGRKHNEV</sequence>
<reference evidence="9 10" key="1">
    <citation type="submission" date="2021-01" db="EMBL/GenBank/DDBJ databases">
        <title>Genome public.</title>
        <authorList>
            <person name="Liu C."/>
            <person name="Sun Q."/>
        </authorList>
    </citation>
    <scope>NUCLEOTIDE SEQUENCE [LARGE SCALE GENOMIC DNA]</scope>
    <source>
        <strain evidence="9 10">YIM B02515</strain>
    </source>
</reference>
<dbReference type="Gene3D" id="1.20.1740.10">
    <property type="entry name" value="Amino acid/polyamine transporter I"/>
    <property type="match status" value="1"/>
</dbReference>
<keyword evidence="4" id="KW-0309">Germination</keyword>
<dbReference type="PANTHER" id="PTHR34975:SF2">
    <property type="entry name" value="SPORE GERMINATION PROTEIN A2"/>
    <property type="match status" value="1"/>
</dbReference>
<evidence type="ECO:0000256" key="2">
    <source>
        <dbReference type="ARBA" id="ARBA00007998"/>
    </source>
</evidence>
<comment type="caution">
    <text evidence="9">The sequence shown here is derived from an EMBL/GenBank/DDBJ whole genome shotgun (WGS) entry which is preliminary data.</text>
</comment>
<evidence type="ECO:0000313" key="9">
    <source>
        <dbReference type="EMBL" id="MBL4935812.1"/>
    </source>
</evidence>
<feature type="transmembrane region" description="Helical" evidence="8">
    <location>
        <begin position="303"/>
        <end position="323"/>
    </location>
</feature>
<dbReference type="NCBIfam" id="TIGR00912">
    <property type="entry name" value="2A0309"/>
    <property type="match status" value="1"/>
</dbReference>
<gene>
    <name evidence="9" type="ORF">JK636_08575</name>
</gene>
<keyword evidence="6 8" id="KW-1133">Transmembrane helix</keyword>
<keyword evidence="10" id="KW-1185">Reference proteome</keyword>
<dbReference type="InterPro" id="IPR004761">
    <property type="entry name" value="Spore_GerAB"/>
</dbReference>
<dbReference type="Pfam" id="PF03845">
    <property type="entry name" value="Spore_permease"/>
    <property type="match status" value="1"/>
</dbReference>
<protein>
    <submittedName>
        <fullName evidence="9">Endospore germination permease</fullName>
    </submittedName>
</protein>
<dbReference type="Proteomes" id="UP000632377">
    <property type="component" value="Unassembled WGS sequence"/>
</dbReference>
<evidence type="ECO:0000256" key="5">
    <source>
        <dbReference type="ARBA" id="ARBA00022692"/>
    </source>
</evidence>
<comment type="subcellular location">
    <subcellularLocation>
        <location evidence="1">Membrane</location>
        <topology evidence="1">Multi-pass membrane protein</topology>
    </subcellularLocation>
</comment>
<evidence type="ECO:0000256" key="8">
    <source>
        <dbReference type="SAM" id="Phobius"/>
    </source>
</evidence>
<proteinExistence type="inferred from homology"/>
<feature type="transmembrane region" description="Helical" evidence="8">
    <location>
        <begin position="40"/>
        <end position="61"/>
    </location>
</feature>
<keyword evidence="5 8" id="KW-0812">Transmembrane</keyword>
<dbReference type="EMBL" id="JAESWC010000002">
    <property type="protein sequence ID" value="MBL4935812.1"/>
    <property type="molecule type" value="Genomic_DNA"/>
</dbReference>
<organism evidence="9 10">
    <name type="scientific">Clostridium rhizosphaerae</name>
    <dbReference type="NCBI Taxonomy" id="2803861"/>
    <lineage>
        <taxon>Bacteria</taxon>
        <taxon>Bacillati</taxon>
        <taxon>Bacillota</taxon>
        <taxon>Clostridia</taxon>
        <taxon>Eubacteriales</taxon>
        <taxon>Clostridiaceae</taxon>
        <taxon>Clostridium</taxon>
    </lineage>
</organism>
<evidence type="ECO:0000256" key="4">
    <source>
        <dbReference type="ARBA" id="ARBA00022544"/>
    </source>
</evidence>
<feature type="transmembrane region" description="Helical" evidence="8">
    <location>
        <begin position="335"/>
        <end position="354"/>
    </location>
</feature>
<feature type="transmembrane region" description="Helical" evidence="8">
    <location>
        <begin position="147"/>
        <end position="163"/>
    </location>
</feature>
<evidence type="ECO:0000256" key="6">
    <source>
        <dbReference type="ARBA" id="ARBA00022989"/>
    </source>
</evidence>
<feature type="transmembrane region" description="Helical" evidence="8">
    <location>
        <begin position="183"/>
        <end position="204"/>
    </location>
</feature>
<keyword evidence="3" id="KW-0813">Transport</keyword>